<protein>
    <submittedName>
        <fullName evidence="2">Uncharacterized protein</fullName>
    </submittedName>
</protein>
<dbReference type="AlphaFoldDB" id="A0A7I8LFE5"/>
<feature type="compositionally biased region" description="Basic and acidic residues" evidence="1">
    <location>
        <begin position="15"/>
        <end position="25"/>
    </location>
</feature>
<dbReference type="Proteomes" id="UP000663760">
    <property type="component" value="Chromosome 15"/>
</dbReference>
<sequence>MESQSKKVAKVHTRPGQDVRKERRSATGMSGAPKKGGCGGKFTWSGDRLYAGGEEDAVLMMAKGAMDDKDPNFEDPEEEEAGVDGKGV</sequence>
<accession>A0A7I8LFE5</accession>
<dbReference type="OrthoDB" id="781057at2759"/>
<keyword evidence="3" id="KW-1185">Reference proteome</keyword>
<organism evidence="2 3">
    <name type="scientific">Spirodela intermedia</name>
    <name type="common">Intermediate duckweed</name>
    <dbReference type="NCBI Taxonomy" id="51605"/>
    <lineage>
        <taxon>Eukaryota</taxon>
        <taxon>Viridiplantae</taxon>
        <taxon>Streptophyta</taxon>
        <taxon>Embryophyta</taxon>
        <taxon>Tracheophyta</taxon>
        <taxon>Spermatophyta</taxon>
        <taxon>Magnoliopsida</taxon>
        <taxon>Liliopsida</taxon>
        <taxon>Araceae</taxon>
        <taxon>Lemnoideae</taxon>
        <taxon>Spirodela</taxon>
    </lineage>
</organism>
<evidence type="ECO:0000313" key="2">
    <source>
        <dbReference type="EMBL" id="CAA7408741.1"/>
    </source>
</evidence>
<evidence type="ECO:0000256" key="1">
    <source>
        <dbReference type="SAM" id="MobiDB-lite"/>
    </source>
</evidence>
<proteinExistence type="predicted"/>
<gene>
    <name evidence="2" type="ORF">SI8410_15019419</name>
</gene>
<reference evidence="2" key="1">
    <citation type="submission" date="2020-02" db="EMBL/GenBank/DDBJ databases">
        <authorList>
            <person name="Scholz U."/>
            <person name="Mascher M."/>
            <person name="Fiebig A."/>
        </authorList>
    </citation>
    <scope>NUCLEOTIDE SEQUENCE</scope>
</reference>
<dbReference type="EMBL" id="LR746278">
    <property type="protein sequence ID" value="CAA7408741.1"/>
    <property type="molecule type" value="Genomic_DNA"/>
</dbReference>
<feature type="compositionally biased region" description="Acidic residues" evidence="1">
    <location>
        <begin position="73"/>
        <end position="82"/>
    </location>
</feature>
<name>A0A7I8LFE5_SPIIN</name>
<evidence type="ECO:0000313" key="3">
    <source>
        <dbReference type="Proteomes" id="UP000663760"/>
    </source>
</evidence>
<feature type="region of interest" description="Disordered" evidence="1">
    <location>
        <begin position="1"/>
        <end position="42"/>
    </location>
</feature>
<feature type="region of interest" description="Disordered" evidence="1">
    <location>
        <begin position="66"/>
        <end position="88"/>
    </location>
</feature>